<protein>
    <submittedName>
        <fullName evidence="2">Uncharacterized protein</fullName>
    </submittedName>
</protein>
<sequence length="86" mass="9521">MQLLTKSVILVAFILLQRCLARTTTSMLTDCSDICNPEMGGMKTECNDLCIKQGYGNGICIHDMDADKPCWHCDCVGRQVQAYVTS</sequence>
<gene>
    <name evidence="2" type="ORF">NQ317_002399</name>
</gene>
<keyword evidence="1" id="KW-0732">Signal</keyword>
<dbReference type="Proteomes" id="UP001162164">
    <property type="component" value="Unassembled WGS sequence"/>
</dbReference>
<reference evidence="2" key="1">
    <citation type="journal article" date="2023" name="Insect Mol. Biol.">
        <title>Genome sequencing provides insights into the evolution of gene families encoding plant cell wall-degrading enzymes in longhorned beetles.</title>
        <authorList>
            <person name="Shin N.R."/>
            <person name="Okamura Y."/>
            <person name="Kirsch R."/>
            <person name="Pauchet Y."/>
        </authorList>
    </citation>
    <scope>NUCLEOTIDE SEQUENCE</scope>
    <source>
        <strain evidence="2">MMC_N1</strain>
    </source>
</reference>
<feature type="signal peptide" evidence="1">
    <location>
        <begin position="1"/>
        <end position="21"/>
    </location>
</feature>
<keyword evidence="3" id="KW-1185">Reference proteome</keyword>
<evidence type="ECO:0000313" key="3">
    <source>
        <dbReference type="Proteomes" id="UP001162164"/>
    </source>
</evidence>
<organism evidence="2 3">
    <name type="scientific">Molorchus minor</name>
    <dbReference type="NCBI Taxonomy" id="1323400"/>
    <lineage>
        <taxon>Eukaryota</taxon>
        <taxon>Metazoa</taxon>
        <taxon>Ecdysozoa</taxon>
        <taxon>Arthropoda</taxon>
        <taxon>Hexapoda</taxon>
        <taxon>Insecta</taxon>
        <taxon>Pterygota</taxon>
        <taxon>Neoptera</taxon>
        <taxon>Endopterygota</taxon>
        <taxon>Coleoptera</taxon>
        <taxon>Polyphaga</taxon>
        <taxon>Cucujiformia</taxon>
        <taxon>Chrysomeloidea</taxon>
        <taxon>Cerambycidae</taxon>
        <taxon>Lamiinae</taxon>
        <taxon>Monochamini</taxon>
        <taxon>Molorchus</taxon>
    </lineage>
</organism>
<proteinExistence type="predicted"/>
<accession>A0ABQ9J8M0</accession>
<feature type="chain" id="PRO_5045436976" evidence="1">
    <location>
        <begin position="22"/>
        <end position="86"/>
    </location>
</feature>
<evidence type="ECO:0000313" key="2">
    <source>
        <dbReference type="EMBL" id="KAJ8974003.1"/>
    </source>
</evidence>
<evidence type="ECO:0000256" key="1">
    <source>
        <dbReference type="SAM" id="SignalP"/>
    </source>
</evidence>
<dbReference type="EMBL" id="JAPWTJ010001071">
    <property type="protein sequence ID" value="KAJ8974003.1"/>
    <property type="molecule type" value="Genomic_DNA"/>
</dbReference>
<name>A0ABQ9J8M0_9CUCU</name>
<comment type="caution">
    <text evidence="2">The sequence shown here is derived from an EMBL/GenBank/DDBJ whole genome shotgun (WGS) entry which is preliminary data.</text>
</comment>